<organism evidence="2 3">
    <name type="scientific">Roseococcus pinisoli</name>
    <dbReference type="NCBI Taxonomy" id="2835040"/>
    <lineage>
        <taxon>Bacteria</taxon>
        <taxon>Pseudomonadati</taxon>
        <taxon>Pseudomonadota</taxon>
        <taxon>Alphaproteobacteria</taxon>
        <taxon>Acetobacterales</taxon>
        <taxon>Roseomonadaceae</taxon>
        <taxon>Roseococcus</taxon>
    </lineage>
</organism>
<feature type="chain" id="PRO_5045167684" evidence="1">
    <location>
        <begin position="20"/>
        <end position="140"/>
    </location>
</feature>
<accession>A0ABS5QII6</accession>
<proteinExistence type="predicted"/>
<feature type="signal peptide" evidence="1">
    <location>
        <begin position="1"/>
        <end position="19"/>
    </location>
</feature>
<evidence type="ECO:0000313" key="3">
    <source>
        <dbReference type="Proteomes" id="UP000766336"/>
    </source>
</evidence>
<comment type="caution">
    <text evidence="2">The sequence shown here is derived from an EMBL/GenBank/DDBJ whole genome shotgun (WGS) entry which is preliminary data.</text>
</comment>
<keyword evidence="3" id="KW-1185">Reference proteome</keyword>
<name>A0ABS5QII6_9PROT</name>
<protein>
    <submittedName>
        <fullName evidence="2">Tat pathway signal protein</fullName>
    </submittedName>
</protein>
<dbReference type="Proteomes" id="UP000766336">
    <property type="component" value="Unassembled WGS sequence"/>
</dbReference>
<gene>
    <name evidence="2" type="ORF">KHU32_19665</name>
</gene>
<evidence type="ECO:0000256" key="1">
    <source>
        <dbReference type="SAM" id="SignalP"/>
    </source>
</evidence>
<keyword evidence="1" id="KW-0732">Signal</keyword>
<dbReference type="EMBL" id="JAHCDA010000004">
    <property type="protein sequence ID" value="MBS7813173.1"/>
    <property type="molecule type" value="Genomic_DNA"/>
</dbReference>
<dbReference type="RefSeq" id="WP_213671870.1">
    <property type="nucleotide sequence ID" value="NZ_JAHCDA010000004.1"/>
</dbReference>
<evidence type="ECO:0000313" key="2">
    <source>
        <dbReference type="EMBL" id="MBS7813173.1"/>
    </source>
</evidence>
<sequence>MLRGFLTALFVVAGLSPLAAQTASPIRVELNRLEARENACRVWMVLNNSGGEALDPLRLDLVIFGKDGVVARRLAVDAGPVPAGRTVVRLFDMTGQGCDGVGSMLLNDVLACGSQEADARNACVTRATLTSRVSGVTFEK</sequence>
<reference evidence="2 3" key="1">
    <citation type="submission" date="2021-05" db="EMBL/GenBank/DDBJ databases">
        <title>Roseococcus sp. XZZS9, whole genome shotgun sequencing project.</title>
        <authorList>
            <person name="Zhao G."/>
            <person name="Shen L."/>
        </authorList>
    </citation>
    <scope>NUCLEOTIDE SEQUENCE [LARGE SCALE GENOMIC DNA]</scope>
    <source>
        <strain evidence="2 3">XZZS9</strain>
    </source>
</reference>